<dbReference type="EMBL" id="LS483469">
    <property type="protein sequence ID" value="SQI43387.1"/>
    <property type="molecule type" value="Genomic_DNA"/>
</dbReference>
<reference evidence="2 3" key="1">
    <citation type="submission" date="2018-06" db="EMBL/GenBank/DDBJ databases">
        <authorList>
            <consortium name="Pathogen Informatics"/>
            <person name="Doyle S."/>
        </authorList>
    </citation>
    <scope>NUCLEOTIDE SEQUENCE [LARGE SCALE GENOMIC DNA]</scope>
    <source>
        <strain evidence="2 3">NCTC12961</strain>
    </source>
</reference>
<proteinExistence type="predicted"/>
<dbReference type="InterPro" id="IPR032710">
    <property type="entry name" value="NTF2-like_dom_sf"/>
</dbReference>
<dbReference type="Pfam" id="PF12680">
    <property type="entry name" value="SnoaL_2"/>
    <property type="match status" value="1"/>
</dbReference>
<sequence length="113" mass="12223">MSLSLPYAISTYFSISNGADIANVKQCFTANAVVIDEGKTHQGHAAIEAWQRAAQATFDYSVEPIQVLAEGERVTVTSNVVGNFPGSPVELKHAFAWSATRSTPWRFSDAIGF</sequence>
<dbReference type="AlphaFoldDB" id="A0A2X4UU57"/>
<dbReference type="Proteomes" id="UP000248897">
    <property type="component" value="Chromosome 1"/>
</dbReference>
<organism evidence="2 3">
    <name type="scientific">Serratia plymuthica</name>
    <dbReference type="NCBI Taxonomy" id="82996"/>
    <lineage>
        <taxon>Bacteria</taxon>
        <taxon>Pseudomonadati</taxon>
        <taxon>Pseudomonadota</taxon>
        <taxon>Gammaproteobacteria</taxon>
        <taxon>Enterobacterales</taxon>
        <taxon>Yersiniaceae</taxon>
        <taxon>Serratia</taxon>
    </lineage>
</organism>
<name>A0A2X4UU57_SERPL</name>
<protein>
    <submittedName>
        <fullName evidence="2">SnoaL-like domain</fullName>
    </submittedName>
</protein>
<gene>
    <name evidence="2" type="ORF">NCTC12961_03906</name>
</gene>
<evidence type="ECO:0000313" key="2">
    <source>
        <dbReference type="EMBL" id="SQI43387.1"/>
    </source>
</evidence>
<accession>A0A2X4UU57</accession>
<evidence type="ECO:0000259" key="1">
    <source>
        <dbReference type="Pfam" id="PF12680"/>
    </source>
</evidence>
<dbReference type="SUPFAM" id="SSF54427">
    <property type="entry name" value="NTF2-like"/>
    <property type="match status" value="1"/>
</dbReference>
<feature type="domain" description="SnoaL-like" evidence="1">
    <location>
        <begin position="11"/>
        <end position="94"/>
    </location>
</feature>
<dbReference type="InterPro" id="IPR037401">
    <property type="entry name" value="SnoaL-like"/>
</dbReference>
<dbReference type="Gene3D" id="3.10.450.50">
    <property type="match status" value="1"/>
</dbReference>
<evidence type="ECO:0000313" key="3">
    <source>
        <dbReference type="Proteomes" id="UP000248897"/>
    </source>
</evidence>